<keyword evidence="3" id="KW-0378">Hydrolase</keyword>
<name>A0A4Y9ZID4_9AGAM</name>
<dbReference type="Gene3D" id="3.40.395.10">
    <property type="entry name" value="Adenoviral Proteinase, Chain A"/>
    <property type="match status" value="1"/>
</dbReference>
<dbReference type="InterPro" id="IPR003653">
    <property type="entry name" value="Peptidase_C48_C"/>
</dbReference>
<dbReference type="GO" id="GO:0006508">
    <property type="term" value="P:proteolysis"/>
    <property type="evidence" value="ECO:0007669"/>
    <property type="project" value="UniProtKB-KW"/>
</dbReference>
<evidence type="ECO:0000256" key="3">
    <source>
        <dbReference type="ARBA" id="ARBA00022801"/>
    </source>
</evidence>
<dbReference type="SUPFAM" id="SSF54001">
    <property type="entry name" value="Cysteine proteinases"/>
    <property type="match status" value="1"/>
</dbReference>
<dbReference type="Proteomes" id="UP000298061">
    <property type="component" value="Unassembled WGS sequence"/>
</dbReference>
<keyword evidence="2" id="KW-0645">Protease</keyword>
<protein>
    <recommendedName>
        <fullName evidence="4">Ubiquitin-like protease family profile domain-containing protein</fullName>
    </recommendedName>
</protein>
<feature type="domain" description="Ubiquitin-like protease family profile" evidence="4">
    <location>
        <begin position="321"/>
        <end position="352"/>
    </location>
</feature>
<dbReference type="EMBL" id="SFCI01002705">
    <property type="protein sequence ID" value="TFY73603.1"/>
    <property type="molecule type" value="Genomic_DNA"/>
</dbReference>
<dbReference type="InterPro" id="IPR038765">
    <property type="entry name" value="Papain-like_cys_pep_sf"/>
</dbReference>
<keyword evidence="6" id="KW-1185">Reference proteome</keyword>
<dbReference type="GO" id="GO:0008234">
    <property type="term" value="F:cysteine-type peptidase activity"/>
    <property type="evidence" value="ECO:0007669"/>
    <property type="project" value="InterPro"/>
</dbReference>
<gene>
    <name evidence="5" type="ORF">EWM64_g10409</name>
</gene>
<evidence type="ECO:0000313" key="5">
    <source>
        <dbReference type="EMBL" id="TFY73603.1"/>
    </source>
</evidence>
<reference evidence="5 6" key="1">
    <citation type="submission" date="2019-02" db="EMBL/GenBank/DDBJ databases">
        <title>Genome sequencing of the rare red list fungi Hericium alpestre (H. flagellum).</title>
        <authorList>
            <person name="Buettner E."/>
            <person name="Kellner H."/>
        </authorList>
    </citation>
    <scope>NUCLEOTIDE SEQUENCE [LARGE SCALE GENOMIC DNA]</scope>
    <source>
        <strain evidence="5 6">DSM 108284</strain>
    </source>
</reference>
<evidence type="ECO:0000259" key="4">
    <source>
        <dbReference type="Pfam" id="PF02902"/>
    </source>
</evidence>
<sequence length="356" mass="40465">MQAQQPKTFNFITVSEQQMDLRVQQYEQRMAHATSGRVQALHVSSQVPAANAANSVSHFCPSSGTCTLAADIDGHYYDPAMYISYDPDAHGIPLPISTTSSLRTISCYWCDLMHFLLPKHAIFCMDPGLEDLIMVWLSQVQVWLVQFDVINLWDRPNVDDTVLVLQQCAIQSIKHSLSLPSGGYALTVKEVNSTDMIMFSIKAEVNCWQDEGPESVECVLIQMLDARLSESDGTFGTFTRVGHCHCQDIKWLRPSVLLSGDLISYFMQKWNFIYSDSLILNMDFMETRLLYVPPPSYCQQVIRYDGLQVVTKMGMIPWCRIIIPIHLRSELHWVLAVIDFKKLTISVYDSLKATYV</sequence>
<comment type="similarity">
    <text evidence="1">Belongs to the peptidase C48 family.</text>
</comment>
<dbReference type="GO" id="GO:0019783">
    <property type="term" value="F:ubiquitin-like protein peptidase activity"/>
    <property type="evidence" value="ECO:0007669"/>
    <property type="project" value="UniProtKB-ARBA"/>
</dbReference>
<dbReference type="Pfam" id="PF02902">
    <property type="entry name" value="Peptidase_C48"/>
    <property type="match status" value="1"/>
</dbReference>
<comment type="caution">
    <text evidence="5">The sequence shown here is derived from an EMBL/GenBank/DDBJ whole genome shotgun (WGS) entry which is preliminary data.</text>
</comment>
<dbReference type="AlphaFoldDB" id="A0A4Y9ZID4"/>
<evidence type="ECO:0000256" key="1">
    <source>
        <dbReference type="ARBA" id="ARBA00005234"/>
    </source>
</evidence>
<organism evidence="5 6">
    <name type="scientific">Hericium alpestre</name>
    <dbReference type="NCBI Taxonomy" id="135208"/>
    <lineage>
        <taxon>Eukaryota</taxon>
        <taxon>Fungi</taxon>
        <taxon>Dikarya</taxon>
        <taxon>Basidiomycota</taxon>
        <taxon>Agaricomycotina</taxon>
        <taxon>Agaricomycetes</taxon>
        <taxon>Russulales</taxon>
        <taxon>Hericiaceae</taxon>
        <taxon>Hericium</taxon>
    </lineage>
</organism>
<evidence type="ECO:0000313" key="6">
    <source>
        <dbReference type="Proteomes" id="UP000298061"/>
    </source>
</evidence>
<accession>A0A4Y9ZID4</accession>
<proteinExistence type="inferred from homology"/>
<evidence type="ECO:0000256" key="2">
    <source>
        <dbReference type="ARBA" id="ARBA00022670"/>
    </source>
</evidence>